<evidence type="ECO:0000256" key="1">
    <source>
        <dbReference type="ARBA" id="ARBA00004123"/>
    </source>
</evidence>
<evidence type="ECO:0000256" key="3">
    <source>
        <dbReference type="ARBA" id="ARBA00023242"/>
    </source>
</evidence>
<name>A0A8H3IJB4_9LECA</name>
<dbReference type="InterPro" id="IPR048866">
    <property type="entry name" value="ORC5_lid"/>
</dbReference>
<comment type="subcellular location">
    <subcellularLocation>
        <location evidence="1">Nucleus</location>
    </subcellularLocation>
</comment>
<evidence type="ECO:0000259" key="5">
    <source>
        <dbReference type="Pfam" id="PF21639"/>
    </source>
</evidence>
<evidence type="ECO:0000256" key="2">
    <source>
        <dbReference type="ARBA" id="ARBA00022705"/>
    </source>
</evidence>
<dbReference type="InterPro" id="IPR047088">
    <property type="entry name" value="ORC5_C"/>
</dbReference>
<dbReference type="InterPro" id="IPR020796">
    <property type="entry name" value="ORC5"/>
</dbReference>
<organism evidence="6 7">
    <name type="scientific">Alectoria fallacina</name>
    <dbReference type="NCBI Taxonomy" id="1903189"/>
    <lineage>
        <taxon>Eukaryota</taxon>
        <taxon>Fungi</taxon>
        <taxon>Dikarya</taxon>
        <taxon>Ascomycota</taxon>
        <taxon>Pezizomycotina</taxon>
        <taxon>Lecanoromycetes</taxon>
        <taxon>OSLEUM clade</taxon>
        <taxon>Lecanoromycetidae</taxon>
        <taxon>Lecanorales</taxon>
        <taxon>Lecanorineae</taxon>
        <taxon>Parmeliaceae</taxon>
        <taxon>Alectoria</taxon>
    </lineage>
</organism>
<dbReference type="PANTHER" id="PTHR12705">
    <property type="entry name" value="ORIGIN RECOGNITION COMPLEX SUBUNIT 5"/>
    <property type="match status" value="1"/>
</dbReference>
<evidence type="ECO:0000313" key="6">
    <source>
        <dbReference type="EMBL" id="CAF9923005.1"/>
    </source>
</evidence>
<dbReference type="GO" id="GO:0005664">
    <property type="term" value="C:nuclear origin of replication recognition complex"/>
    <property type="evidence" value="ECO:0007669"/>
    <property type="project" value="TreeGrafter"/>
</dbReference>
<feature type="domain" description="Origin recognition complex subunit 5 C-terminal" evidence="4">
    <location>
        <begin position="260"/>
        <end position="401"/>
    </location>
</feature>
<comment type="caution">
    <text evidence="6">The sequence shown here is derived from an EMBL/GenBank/DDBJ whole genome shotgun (WGS) entry which is preliminary data.</text>
</comment>
<evidence type="ECO:0000313" key="7">
    <source>
        <dbReference type="Proteomes" id="UP000664203"/>
    </source>
</evidence>
<reference evidence="6" key="1">
    <citation type="submission" date="2021-03" db="EMBL/GenBank/DDBJ databases">
        <authorList>
            <person name="Tagirdzhanova G."/>
        </authorList>
    </citation>
    <scope>NUCLEOTIDE SEQUENCE</scope>
</reference>
<keyword evidence="7" id="KW-1185">Reference proteome</keyword>
<dbReference type="GO" id="GO:0003688">
    <property type="term" value="F:DNA replication origin binding"/>
    <property type="evidence" value="ECO:0007669"/>
    <property type="project" value="TreeGrafter"/>
</dbReference>
<dbReference type="GO" id="GO:0006270">
    <property type="term" value="P:DNA replication initiation"/>
    <property type="evidence" value="ECO:0007669"/>
    <property type="project" value="TreeGrafter"/>
</dbReference>
<keyword evidence="2" id="KW-0235">DNA replication</keyword>
<dbReference type="AlphaFoldDB" id="A0A8H3IJB4"/>
<feature type="domain" description="ORC5 lid" evidence="5">
    <location>
        <begin position="172"/>
        <end position="231"/>
    </location>
</feature>
<dbReference type="Pfam" id="PF14630">
    <property type="entry name" value="ORC5_C"/>
    <property type="match status" value="1"/>
</dbReference>
<dbReference type="PANTHER" id="PTHR12705:SF0">
    <property type="entry name" value="ORIGIN RECOGNITION COMPLEX SUBUNIT 5"/>
    <property type="match status" value="1"/>
</dbReference>
<dbReference type="Pfam" id="PF21639">
    <property type="entry name" value="ORC5_lid"/>
    <property type="match status" value="1"/>
</dbReference>
<evidence type="ECO:0000259" key="4">
    <source>
        <dbReference type="Pfam" id="PF14630"/>
    </source>
</evidence>
<accession>A0A8H3IJB4</accession>
<sequence length="403" mass="44273">MAVLNAIDAPSAIVRSQECITTRHLLERTVTVVKEALVAHGLPEEANGLDGRCESISAFVVELQRILKGREKFILVFDGIDRQREAAPTLLPAIARIGEILPNLTTILITTVLQPHLLHHPGIPHIHFPPYTRTETLSILSGTPLSLYSSPASSQSPDTTMAASDDDSEWLWARFTAAVWDSLGQPAARAVPKIRDVCARLWPPFIKPIVDGHYGAREFSKLLVKNRSLFQSEDALIDSIIPTKPSSTIGKPNKQFSYALPYYPTYLLISAYLASHNPSKHDITLFSKTSLSKRRKRGGGTALTSQRASKHRKISRRLLGPQPFAIERLFAIFHAILSHPYAAGGADMMCQVATLVGLRLIVKAGSGGDVLEGGGKWRVNVGWEFVRGVARGVSFDVENFFTE</sequence>
<proteinExistence type="predicted"/>
<gene>
    <name evidence="6" type="ORF">ALECFALPRED_002285</name>
</gene>
<evidence type="ECO:0008006" key="8">
    <source>
        <dbReference type="Google" id="ProtNLM"/>
    </source>
</evidence>
<keyword evidence="3" id="KW-0539">Nucleus</keyword>
<dbReference type="OrthoDB" id="365981at2759"/>
<dbReference type="Proteomes" id="UP000664203">
    <property type="component" value="Unassembled WGS sequence"/>
</dbReference>
<protein>
    <recommendedName>
        <fullName evidence="8">Origin recognition complex subunit 5</fullName>
    </recommendedName>
</protein>
<dbReference type="EMBL" id="CAJPDR010000162">
    <property type="protein sequence ID" value="CAF9923005.1"/>
    <property type="molecule type" value="Genomic_DNA"/>
</dbReference>